<evidence type="ECO:0000313" key="2">
    <source>
        <dbReference type="Proteomes" id="UP000183174"/>
    </source>
</evidence>
<dbReference type="AlphaFoldDB" id="A0A1C3XL96"/>
<protein>
    <submittedName>
        <fullName evidence="1">Uncharacterized protein</fullName>
    </submittedName>
</protein>
<reference evidence="1 2" key="1">
    <citation type="submission" date="2016-08" db="EMBL/GenBank/DDBJ databases">
        <authorList>
            <person name="Seilhamer J.J."/>
        </authorList>
    </citation>
    <scope>NUCLEOTIDE SEQUENCE [LARGE SCALE GENOMIC DNA]</scope>
    <source>
        <strain evidence="1 2">CCBAU 10071</strain>
    </source>
</reference>
<organism evidence="1 2">
    <name type="scientific">Bradyrhizobium yuanmingense</name>
    <dbReference type="NCBI Taxonomy" id="108015"/>
    <lineage>
        <taxon>Bacteria</taxon>
        <taxon>Pseudomonadati</taxon>
        <taxon>Pseudomonadota</taxon>
        <taxon>Alphaproteobacteria</taxon>
        <taxon>Hyphomicrobiales</taxon>
        <taxon>Nitrobacteraceae</taxon>
        <taxon>Bradyrhizobium</taxon>
    </lineage>
</organism>
<evidence type="ECO:0000313" key="1">
    <source>
        <dbReference type="EMBL" id="SCB53072.1"/>
    </source>
</evidence>
<proteinExistence type="predicted"/>
<dbReference type="Proteomes" id="UP000183174">
    <property type="component" value="Unassembled WGS sequence"/>
</dbReference>
<accession>A0A1C3XL96</accession>
<name>A0A1C3XL96_9BRAD</name>
<sequence length="94" mass="10066">MRAHTTELDKHEGRKLSSIRYIILLGATGYSTPMAERSRTEMGSDDALDSDSLSFGTANAGLLQCARPEEKSSYDHANGPLTKAQAYSAAATNS</sequence>
<dbReference type="EMBL" id="FMAE01000048">
    <property type="protein sequence ID" value="SCB53072.1"/>
    <property type="molecule type" value="Genomic_DNA"/>
</dbReference>
<gene>
    <name evidence="1" type="ORF">GA0061099_10486</name>
</gene>